<organism evidence="2 3">
    <name type="scientific">Inhella inkyongensis</name>
    <dbReference type="NCBI Taxonomy" id="392593"/>
    <lineage>
        <taxon>Bacteria</taxon>
        <taxon>Pseudomonadati</taxon>
        <taxon>Pseudomonadota</taxon>
        <taxon>Betaproteobacteria</taxon>
        <taxon>Burkholderiales</taxon>
        <taxon>Sphaerotilaceae</taxon>
        <taxon>Inhella</taxon>
    </lineage>
</organism>
<name>A0A840S1H7_9BURK</name>
<keyword evidence="1" id="KW-0472">Membrane</keyword>
<protein>
    <submittedName>
        <fullName evidence="2">Uncharacterized protein</fullName>
    </submittedName>
</protein>
<dbReference type="AlphaFoldDB" id="A0A840S1H7"/>
<keyword evidence="3" id="KW-1185">Reference proteome</keyword>
<dbReference type="Proteomes" id="UP000554837">
    <property type="component" value="Unassembled WGS sequence"/>
</dbReference>
<feature type="transmembrane region" description="Helical" evidence="1">
    <location>
        <begin position="61"/>
        <end position="84"/>
    </location>
</feature>
<comment type="caution">
    <text evidence="2">The sequence shown here is derived from an EMBL/GenBank/DDBJ whole genome shotgun (WGS) entry which is preliminary data.</text>
</comment>
<evidence type="ECO:0000313" key="3">
    <source>
        <dbReference type="Proteomes" id="UP000554837"/>
    </source>
</evidence>
<evidence type="ECO:0000256" key="1">
    <source>
        <dbReference type="SAM" id="Phobius"/>
    </source>
</evidence>
<keyword evidence="1" id="KW-0812">Transmembrane</keyword>
<gene>
    <name evidence="2" type="ORF">HNQ51_000007</name>
</gene>
<proteinExistence type="predicted"/>
<sequence length="163" mass="17854">MTTLQQLLMQMRAALALRRPSPEQDAAVLLLLQQQLQQQSRRQTQASLVLAGPALTASSRWQRPLVGAGALLTLLALAFALSLLRLDRPAPAPDLGYLPLVSAEQWAQVQNGGEPVWIVPTELPRERLALMGLPYDPARAAEAVRADVMLHRNGQVLAVRFVQ</sequence>
<accession>A0A840S1H7</accession>
<dbReference type="OrthoDB" id="9151918at2"/>
<evidence type="ECO:0000313" key="2">
    <source>
        <dbReference type="EMBL" id="MBB5202714.1"/>
    </source>
</evidence>
<keyword evidence="1" id="KW-1133">Transmembrane helix</keyword>
<dbReference type="EMBL" id="JACHHO010000001">
    <property type="protein sequence ID" value="MBB5202714.1"/>
    <property type="molecule type" value="Genomic_DNA"/>
</dbReference>
<dbReference type="RefSeq" id="WP_138858178.1">
    <property type="nucleotide sequence ID" value="NZ_CP040709.1"/>
</dbReference>
<reference evidence="2 3" key="1">
    <citation type="submission" date="2020-08" db="EMBL/GenBank/DDBJ databases">
        <title>Genomic Encyclopedia of Type Strains, Phase IV (KMG-IV): sequencing the most valuable type-strain genomes for metagenomic binning, comparative biology and taxonomic classification.</title>
        <authorList>
            <person name="Goeker M."/>
        </authorList>
    </citation>
    <scope>NUCLEOTIDE SEQUENCE [LARGE SCALE GENOMIC DNA]</scope>
    <source>
        <strain evidence="2 3">DSM 23958</strain>
    </source>
</reference>